<keyword evidence="2" id="KW-0805">Transcription regulation</keyword>
<keyword evidence="3" id="KW-0238">DNA-binding</keyword>
<feature type="domain" description="WRKY" evidence="7">
    <location>
        <begin position="149"/>
        <end position="208"/>
    </location>
</feature>
<sequence>MNSTTPAASSISIPPSSMEFNPPIDTSLGLSINSFVGHPPRNQNHPVMVSAEEFNRIRSENRLLTELVFTMFGDMRTRLADMQSPANAPADVRKRKFEDYQWNDAIRIYESSSSNNEEIHQTLQDNSRMKVSRVYIRVDPSDISLNVKDGYHWRKYGQKVTRDNPSPRAYFKCSFSPSCPVKKKVQRSVDDPSVLVTTYEGKHNHHSPTQITKTIISPNSSSQGHPKLVFPIPDSRTMMPRSPSTPSTVVQPQGLPTPAAQDSSQETAISKASDSTGNVGGLLVQQMASSLTRDPIFTEALASAISEKILHQELPESWP</sequence>
<dbReference type="AlphaFoldDB" id="A0AAN7M3G3"/>
<evidence type="ECO:0000313" key="9">
    <source>
        <dbReference type="Proteomes" id="UP001346149"/>
    </source>
</evidence>
<dbReference type="GO" id="GO:0002237">
    <property type="term" value="P:response to molecule of bacterial origin"/>
    <property type="evidence" value="ECO:0007669"/>
    <property type="project" value="UniProtKB-ARBA"/>
</dbReference>
<evidence type="ECO:0000256" key="5">
    <source>
        <dbReference type="ARBA" id="ARBA00023242"/>
    </source>
</evidence>
<keyword evidence="9" id="KW-1185">Reference proteome</keyword>
<dbReference type="InterPro" id="IPR036576">
    <property type="entry name" value="WRKY_dom_sf"/>
</dbReference>
<dbReference type="GO" id="GO:0009751">
    <property type="term" value="P:response to salicylic acid"/>
    <property type="evidence" value="ECO:0007669"/>
    <property type="project" value="UniProtKB-ARBA"/>
</dbReference>
<evidence type="ECO:0000256" key="3">
    <source>
        <dbReference type="ARBA" id="ARBA00023125"/>
    </source>
</evidence>
<dbReference type="SMART" id="SM00774">
    <property type="entry name" value="WRKY"/>
    <property type="match status" value="1"/>
</dbReference>
<dbReference type="SUPFAM" id="SSF118290">
    <property type="entry name" value="WRKY DNA-binding domain"/>
    <property type="match status" value="1"/>
</dbReference>
<dbReference type="InterPro" id="IPR044810">
    <property type="entry name" value="WRKY_plant"/>
</dbReference>
<dbReference type="GO" id="GO:0042742">
    <property type="term" value="P:defense response to bacterium"/>
    <property type="evidence" value="ECO:0007669"/>
    <property type="project" value="UniProtKB-ARBA"/>
</dbReference>
<dbReference type="GO" id="GO:0003700">
    <property type="term" value="F:DNA-binding transcription factor activity"/>
    <property type="evidence" value="ECO:0007669"/>
    <property type="project" value="InterPro"/>
</dbReference>
<evidence type="ECO:0000259" key="7">
    <source>
        <dbReference type="PROSITE" id="PS50811"/>
    </source>
</evidence>
<dbReference type="GO" id="GO:0043565">
    <property type="term" value="F:sequence-specific DNA binding"/>
    <property type="evidence" value="ECO:0007669"/>
    <property type="project" value="InterPro"/>
</dbReference>
<comment type="caution">
    <text evidence="8">The sequence shown here is derived from an EMBL/GenBank/DDBJ whole genome shotgun (WGS) entry which is preliminary data.</text>
</comment>
<dbReference type="Gene3D" id="2.20.25.80">
    <property type="entry name" value="WRKY domain"/>
    <property type="match status" value="1"/>
</dbReference>
<protein>
    <recommendedName>
        <fullName evidence="7">WRKY domain-containing protein</fullName>
    </recommendedName>
</protein>
<proteinExistence type="predicted"/>
<dbReference type="InterPro" id="IPR003657">
    <property type="entry name" value="WRKY_dom"/>
</dbReference>
<evidence type="ECO:0000256" key="6">
    <source>
        <dbReference type="SAM" id="MobiDB-lite"/>
    </source>
</evidence>
<dbReference type="PANTHER" id="PTHR31429:SF3">
    <property type="entry name" value="WRKY TRANSCRIPTION FACTOR 40-RELATED"/>
    <property type="match status" value="1"/>
</dbReference>
<gene>
    <name evidence="8" type="ORF">SAY86_030757</name>
</gene>
<keyword evidence="5" id="KW-0539">Nucleus</keyword>
<dbReference type="FunFam" id="2.20.25.80:FF:000008">
    <property type="entry name" value="WRKY transcription factor 40"/>
    <property type="match status" value="1"/>
</dbReference>
<evidence type="ECO:0000256" key="2">
    <source>
        <dbReference type="ARBA" id="ARBA00023015"/>
    </source>
</evidence>
<name>A0AAN7M3G3_TRANT</name>
<evidence type="ECO:0000313" key="8">
    <source>
        <dbReference type="EMBL" id="KAK4798431.1"/>
    </source>
</evidence>
<feature type="compositionally biased region" description="Polar residues" evidence="6">
    <location>
        <begin position="260"/>
        <end position="277"/>
    </location>
</feature>
<feature type="region of interest" description="Disordered" evidence="6">
    <location>
        <begin position="236"/>
        <end position="277"/>
    </location>
</feature>
<keyword evidence="4" id="KW-0804">Transcription</keyword>
<dbReference type="PROSITE" id="PS50811">
    <property type="entry name" value="WRKY"/>
    <property type="match status" value="1"/>
</dbReference>
<reference evidence="8 9" key="1">
    <citation type="journal article" date="2023" name="Hortic Res">
        <title>Pangenome of water caltrop reveals structural variations and asymmetric subgenome divergence after allopolyploidization.</title>
        <authorList>
            <person name="Zhang X."/>
            <person name="Chen Y."/>
            <person name="Wang L."/>
            <person name="Yuan Y."/>
            <person name="Fang M."/>
            <person name="Shi L."/>
            <person name="Lu R."/>
            <person name="Comes H.P."/>
            <person name="Ma Y."/>
            <person name="Chen Y."/>
            <person name="Huang G."/>
            <person name="Zhou Y."/>
            <person name="Zheng Z."/>
            <person name="Qiu Y."/>
        </authorList>
    </citation>
    <scope>NUCLEOTIDE SEQUENCE [LARGE SCALE GENOMIC DNA]</scope>
    <source>
        <strain evidence="8">F231</strain>
    </source>
</reference>
<dbReference type="PANTHER" id="PTHR31429">
    <property type="entry name" value="WRKY TRANSCRIPTION FACTOR 36-RELATED"/>
    <property type="match status" value="1"/>
</dbReference>
<feature type="compositionally biased region" description="Polar residues" evidence="6">
    <location>
        <begin position="242"/>
        <end position="251"/>
    </location>
</feature>
<dbReference type="GO" id="GO:0050832">
    <property type="term" value="P:defense response to fungus"/>
    <property type="evidence" value="ECO:0007669"/>
    <property type="project" value="UniProtKB-ARBA"/>
</dbReference>
<organism evidence="8 9">
    <name type="scientific">Trapa natans</name>
    <name type="common">Water chestnut</name>
    <dbReference type="NCBI Taxonomy" id="22666"/>
    <lineage>
        <taxon>Eukaryota</taxon>
        <taxon>Viridiplantae</taxon>
        <taxon>Streptophyta</taxon>
        <taxon>Embryophyta</taxon>
        <taxon>Tracheophyta</taxon>
        <taxon>Spermatophyta</taxon>
        <taxon>Magnoliopsida</taxon>
        <taxon>eudicotyledons</taxon>
        <taxon>Gunneridae</taxon>
        <taxon>Pentapetalae</taxon>
        <taxon>rosids</taxon>
        <taxon>malvids</taxon>
        <taxon>Myrtales</taxon>
        <taxon>Lythraceae</taxon>
        <taxon>Trapa</taxon>
    </lineage>
</organism>
<dbReference type="Pfam" id="PF03106">
    <property type="entry name" value="WRKY"/>
    <property type="match status" value="1"/>
</dbReference>
<comment type="subcellular location">
    <subcellularLocation>
        <location evidence="1">Nucleus</location>
    </subcellularLocation>
</comment>
<dbReference type="GO" id="GO:0031347">
    <property type="term" value="P:regulation of defense response"/>
    <property type="evidence" value="ECO:0007669"/>
    <property type="project" value="UniProtKB-ARBA"/>
</dbReference>
<accession>A0AAN7M3G3</accession>
<dbReference type="GO" id="GO:0005634">
    <property type="term" value="C:nucleus"/>
    <property type="evidence" value="ECO:0007669"/>
    <property type="project" value="UniProtKB-SubCell"/>
</dbReference>
<evidence type="ECO:0000256" key="4">
    <source>
        <dbReference type="ARBA" id="ARBA00023163"/>
    </source>
</evidence>
<dbReference type="Proteomes" id="UP001346149">
    <property type="component" value="Unassembled WGS sequence"/>
</dbReference>
<dbReference type="EMBL" id="JAXQNO010000005">
    <property type="protein sequence ID" value="KAK4798431.1"/>
    <property type="molecule type" value="Genomic_DNA"/>
</dbReference>
<evidence type="ECO:0000256" key="1">
    <source>
        <dbReference type="ARBA" id="ARBA00004123"/>
    </source>
</evidence>